<protein>
    <submittedName>
        <fullName evidence="2">Flp family type IVb pilin</fullName>
    </submittedName>
</protein>
<feature type="transmembrane region" description="Helical" evidence="1">
    <location>
        <begin position="12"/>
        <end position="34"/>
    </location>
</feature>
<keyword evidence="1" id="KW-0472">Membrane</keyword>
<sequence>MTRFKRFLRDESGAVTVDWVVLTSGVVILGIVVMPPIARAVGDMAILIGDQVGQAGSNLEEAANR</sequence>
<comment type="caution">
    <text evidence="2">The sequence shown here is derived from an EMBL/GenBank/DDBJ whole genome shotgun (WGS) entry which is preliminary data.</text>
</comment>
<gene>
    <name evidence="2" type="ORF">ACFOD6_10130</name>
</gene>
<evidence type="ECO:0000313" key="2">
    <source>
        <dbReference type="EMBL" id="MFC3086401.1"/>
    </source>
</evidence>
<accession>A0ABV7DUF7</accession>
<name>A0ABV7DUF7_9RHOB</name>
<dbReference type="EMBL" id="JBHRSM010000017">
    <property type="protein sequence ID" value="MFC3086401.1"/>
    <property type="molecule type" value="Genomic_DNA"/>
</dbReference>
<keyword evidence="1" id="KW-1133">Transmembrane helix</keyword>
<reference evidence="3" key="1">
    <citation type="journal article" date="2019" name="Int. J. Syst. Evol. Microbiol.">
        <title>The Global Catalogue of Microorganisms (GCM) 10K type strain sequencing project: providing services to taxonomists for standard genome sequencing and annotation.</title>
        <authorList>
            <consortium name="The Broad Institute Genomics Platform"/>
            <consortium name="The Broad Institute Genome Sequencing Center for Infectious Disease"/>
            <person name="Wu L."/>
            <person name="Ma J."/>
        </authorList>
    </citation>
    <scope>NUCLEOTIDE SEQUENCE [LARGE SCALE GENOMIC DNA]</scope>
    <source>
        <strain evidence="3">KCTC 62102</strain>
    </source>
</reference>
<keyword evidence="1" id="KW-0812">Transmembrane</keyword>
<organism evidence="2 3">
    <name type="scientific">Tabrizicola soli</name>
    <dbReference type="NCBI Taxonomy" id="2185115"/>
    <lineage>
        <taxon>Bacteria</taxon>
        <taxon>Pseudomonadati</taxon>
        <taxon>Pseudomonadota</taxon>
        <taxon>Alphaproteobacteria</taxon>
        <taxon>Rhodobacterales</taxon>
        <taxon>Paracoccaceae</taxon>
        <taxon>Tabrizicola</taxon>
    </lineage>
</organism>
<evidence type="ECO:0000256" key="1">
    <source>
        <dbReference type="SAM" id="Phobius"/>
    </source>
</evidence>
<dbReference type="Proteomes" id="UP001595445">
    <property type="component" value="Unassembled WGS sequence"/>
</dbReference>
<keyword evidence="3" id="KW-1185">Reference proteome</keyword>
<evidence type="ECO:0000313" key="3">
    <source>
        <dbReference type="Proteomes" id="UP001595445"/>
    </source>
</evidence>
<dbReference type="RefSeq" id="WP_197646399.1">
    <property type="nucleotide sequence ID" value="NZ_JAEACP010000018.1"/>
</dbReference>
<proteinExistence type="predicted"/>